<keyword evidence="1" id="KW-1133">Transmembrane helix</keyword>
<dbReference type="AlphaFoldDB" id="J9GJA5"/>
<evidence type="ECO:0000256" key="1">
    <source>
        <dbReference type="SAM" id="Phobius"/>
    </source>
</evidence>
<sequence length="242" mass="27878">MKQSHDADFEFIFVDDGSRDDTLSIARQLHRDDSRVRYISFSRNFGKEAGILAGLRAAKGEYVAMMDADLQDPPALLPQMLDALLLEDYDCAATRRTTREGEPPIRSFFARMFYKIINRISDADIVDGARDYRLMRRRMVDAILDMPEYNRFSKGIFGWVGFKTKWLEYVNVERVAGETKWSFWKLFRYSLEGIIGFSTAPLALASLLGILFCFLAFVGILFVIVRSFFWHDPTSGWQSLVC</sequence>
<dbReference type="CDD" id="cd04187">
    <property type="entry name" value="DPM1_like_bac"/>
    <property type="match status" value="1"/>
</dbReference>
<comment type="caution">
    <text evidence="3">The sequence shown here is derived from an EMBL/GenBank/DDBJ whole genome shotgun (WGS) entry which is preliminary data.</text>
</comment>
<gene>
    <name evidence="3" type="ORF">EVA_09815</name>
</gene>
<dbReference type="GO" id="GO:0016740">
    <property type="term" value="F:transferase activity"/>
    <property type="evidence" value="ECO:0007669"/>
    <property type="project" value="UniProtKB-KW"/>
</dbReference>
<dbReference type="PANTHER" id="PTHR48090">
    <property type="entry name" value="UNDECAPRENYL-PHOSPHATE 4-DEOXY-4-FORMAMIDO-L-ARABINOSE TRANSFERASE-RELATED"/>
    <property type="match status" value="1"/>
</dbReference>
<dbReference type="EMBL" id="AMCI01002693">
    <property type="protein sequence ID" value="EJX02078.1"/>
    <property type="molecule type" value="Genomic_DNA"/>
</dbReference>
<keyword evidence="1" id="KW-0472">Membrane</keyword>
<dbReference type="GO" id="GO:0005886">
    <property type="term" value="C:plasma membrane"/>
    <property type="evidence" value="ECO:0007669"/>
    <property type="project" value="TreeGrafter"/>
</dbReference>
<dbReference type="InterPro" id="IPR050256">
    <property type="entry name" value="Glycosyltransferase_2"/>
</dbReference>
<dbReference type="InterPro" id="IPR029044">
    <property type="entry name" value="Nucleotide-diphossugar_trans"/>
</dbReference>
<protein>
    <submittedName>
        <fullName evidence="3">Undecaprenyl phosphate 4-deoxy-4-formamido-L-arabinose transferase</fullName>
    </submittedName>
</protein>
<dbReference type="InterPro" id="IPR001173">
    <property type="entry name" value="Glyco_trans_2-like"/>
</dbReference>
<dbReference type="SUPFAM" id="SSF53448">
    <property type="entry name" value="Nucleotide-diphospho-sugar transferases"/>
    <property type="match status" value="1"/>
</dbReference>
<evidence type="ECO:0000259" key="2">
    <source>
        <dbReference type="Pfam" id="PF00535"/>
    </source>
</evidence>
<dbReference type="PANTHER" id="PTHR48090:SF8">
    <property type="entry name" value="GLYCOSYLTRANSFERASE CSBB-RELATED"/>
    <property type="match status" value="1"/>
</dbReference>
<dbReference type="Pfam" id="PF00535">
    <property type="entry name" value="Glycos_transf_2"/>
    <property type="match status" value="1"/>
</dbReference>
<feature type="domain" description="Glycosyltransferase 2-like" evidence="2">
    <location>
        <begin position="5"/>
        <end position="143"/>
    </location>
</feature>
<dbReference type="Gene3D" id="3.90.550.10">
    <property type="entry name" value="Spore Coat Polysaccharide Biosynthesis Protein SpsA, Chain A"/>
    <property type="match status" value="1"/>
</dbReference>
<feature type="non-terminal residue" evidence="3">
    <location>
        <position position="242"/>
    </location>
</feature>
<keyword evidence="3" id="KW-0808">Transferase</keyword>
<keyword evidence="1" id="KW-0812">Transmembrane</keyword>
<accession>J9GJA5</accession>
<feature type="transmembrane region" description="Helical" evidence="1">
    <location>
        <begin position="202"/>
        <end position="225"/>
    </location>
</feature>
<organism evidence="3">
    <name type="scientific">gut metagenome</name>
    <dbReference type="NCBI Taxonomy" id="749906"/>
    <lineage>
        <taxon>unclassified sequences</taxon>
        <taxon>metagenomes</taxon>
        <taxon>organismal metagenomes</taxon>
    </lineage>
</organism>
<proteinExistence type="predicted"/>
<name>J9GJA5_9ZZZZ</name>
<evidence type="ECO:0000313" key="3">
    <source>
        <dbReference type="EMBL" id="EJX02078.1"/>
    </source>
</evidence>
<reference evidence="3" key="1">
    <citation type="journal article" date="2012" name="PLoS ONE">
        <title>Gene sets for utilization of primary and secondary nutrition supplies in the distal gut of endangered iberian lynx.</title>
        <authorList>
            <person name="Alcaide M."/>
            <person name="Messina E."/>
            <person name="Richter M."/>
            <person name="Bargiela R."/>
            <person name="Peplies J."/>
            <person name="Huws S.A."/>
            <person name="Newbold C.J."/>
            <person name="Golyshin P.N."/>
            <person name="Simon M.A."/>
            <person name="Lopez G."/>
            <person name="Yakimov M.M."/>
            <person name="Ferrer M."/>
        </authorList>
    </citation>
    <scope>NUCLEOTIDE SEQUENCE</scope>
</reference>